<proteinExistence type="predicted"/>
<dbReference type="KEGG" id="haby:HLVA_04320"/>
<keyword evidence="2" id="KW-0472">Membrane</keyword>
<evidence type="ECO:0000313" key="4">
    <source>
        <dbReference type="Proteomes" id="UP001321582"/>
    </source>
</evidence>
<sequence>MKKNSINLIVIICIFVIINLVIYPVDTPKKIKSIEKYKVINGENIRKEIDDYLEKAFKDIEGEYKKIDELKLETENYLEKAKQDAQNARRERQLAEKERISLQEERKKAEEERIKAEEERLKAERERIKIEEEKRMFDVRKKENIIYEYNDYKMQKYINKIISRMVTNPNIIKDVIKYFEEGKIVESEAKVIVLNKLKEILKENRGKEINPKAEREYQSYLQWKTVKNNLINIIERKDFDIKKLKDAINYIKNDVDVEYKKNIENIMEEELKQLKIEKNIGEKK</sequence>
<evidence type="ECO:0000256" key="2">
    <source>
        <dbReference type="SAM" id="Phobius"/>
    </source>
</evidence>
<keyword evidence="4" id="KW-1185">Reference proteome</keyword>
<dbReference type="RefSeq" id="WP_307904805.1">
    <property type="nucleotide sequence ID" value="NZ_AP027059.1"/>
</dbReference>
<gene>
    <name evidence="3" type="ORF">HLVA_04320</name>
</gene>
<feature type="coiled-coil region" evidence="1">
    <location>
        <begin position="53"/>
        <end position="136"/>
    </location>
</feature>
<evidence type="ECO:0000256" key="1">
    <source>
        <dbReference type="SAM" id="Coils"/>
    </source>
</evidence>
<keyword evidence="2" id="KW-1133">Transmembrane helix</keyword>
<dbReference type="Proteomes" id="UP001321582">
    <property type="component" value="Chromosome"/>
</dbReference>
<name>A0AAU9D5N7_9FUSO</name>
<organism evidence="3 4">
    <name type="scientific">Haliovirga abyssi</name>
    <dbReference type="NCBI Taxonomy" id="2996794"/>
    <lineage>
        <taxon>Bacteria</taxon>
        <taxon>Fusobacteriati</taxon>
        <taxon>Fusobacteriota</taxon>
        <taxon>Fusobacteriia</taxon>
        <taxon>Fusobacteriales</taxon>
        <taxon>Haliovirgaceae</taxon>
        <taxon>Haliovirga</taxon>
    </lineage>
</organism>
<reference evidence="3 4" key="1">
    <citation type="submission" date="2022-11" db="EMBL/GenBank/DDBJ databases">
        <title>Haliovirga abyssi gen. nov., sp. nov., a mesophilic fermentative bacterium isolated from the Iheya North hydrothermal field and the proposal of Haliovirgaceae fam. nov.</title>
        <authorList>
            <person name="Miyazaki U."/>
            <person name="Tame A."/>
            <person name="Miyazaki J."/>
            <person name="Takai K."/>
            <person name="Sawayama S."/>
            <person name="Kitajima M."/>
            <person name="Okamoto A."/>
            <person name="Nakagawa S."/>
        </authorList>
    </citation>
    <scope>NUCLEOTIDE SEQUENCE [LARGE SCALE GENOMIC DNA]</scope>
    <source>
        <strain evidence="3 4">IC12</strain>
    </source>
</reference>
<dbReference type="AlphaFoldDB" id="A0AAU9D5N7"/>
<dbReference type="EMBL" id="AP027059">
    <property type="protein sequence ID" value="BDU49863.1"/>
    <property type="molecule type" value="Genomic_DNA"/>
</dbReference>
<accession>A0AAU9D5N7</accession>
<keyword evidence="1" id="KW-0175">Coiled coil</keyword>
<protein>
    <submittedName>
        <fullName evidence="3">Uncharacterized protein</fullName>
    </submittedName>
</protein>
<evidence type="ECO:0000313" key="3">
    <source>
        <dbReference type="EMBL" id="BDU49863.1"/>
    </source>
</evidence>
<feature type="transmembrane region" description="Helical" evidence="2">
    <location>
        <begin position="6"/>
        <end position="25"/>
    </location>
</feature>
<keyword evidence="2" id="KW-0812">Transmembrane</keyword>